<accession>A0A0F9Q2R0</accession>
<dbReference type="AlphaFoldDB" id="A0A0F9Q2R0"/>
<sequence length="184" mass="22318">MTEKINLNKTNLRKIIKWSSSRYNTQNKTEVIEEILHWIKKGEDMEVRFGTGSFAEKGNLVGRAYILKIKNKRVFIILEPSDKTYELISKKKKSKIFIPKESYTPKNIYLKPSIAKKIFEKYEYYRYHQTKEGNVWYPKPEKLDLQYKSIYKQRLKQQEYAIYEKPLGNYYYRELYKDNISRLL</sequence>
<name>A0A0F9Q2R0_9ZZZZ</name>
<proteinExistence type="predicted"/>
<evidence type="ECO:0000313" key="1">
    <source>
        <dbReference type="EMBL" id="KKN38230.1"/>
    </source>
</evidence>
<gene>
    <name evidence="1" type="ORF">LCGC14_0755380</name>
</gene>
<dbReference type="EMBL" id="LAZR01001843">
    <property type="protein sequence ID" value="KKN38230.1"/>
    <property type="molecule type" value="Genomic_DNA"/>
</dbReference>
<reference evidence="1" key="1">
    <citation type="journal article" date="2015" name="Nature">
        <title>Complex archaea that bridge the gap between prokaryotes and eukaryotes.</title>
        <authorList>
            <person name="Spang A."/>
            <person name="Saw J.H."/>
            <person name="Jorgensen S.L."/>
            <person name="Zaremba-Niedzwiedzka K."/>
            <person name="Martijn J."/>
            <person name="Lind A.E."/>
            <person name="van Eijk R."/>
            <person name="Schleper C."/>
            <person name="Guy L."/>
            <person name="Ettema T.J."/>
        </authorList>
    </citation>
    <scope>NUCLEOTIDE SEQUENCE</scope>
</reference>
<organism evidence="1">
    <name type="scientific">marine sediment metagenome</name>
    <dbReference type="NCBI Taxonomy" id="412755"/>
    <lineage>
        <taxon>unclassified sequences</taxon>
        <taxon>metagenomes</taxon>
        <taxon>ecological metagenomes</taxon>
    </lineage>
</organism>
<comment type="caution">
    <text evidence="1">The sequence shown here is derived from an EMBL/GenBank/DDBJ whole genome shotgun (WGS) entry which is preliminary data.</text>
</comment>
<protein>
    <submittedName>
        <fullName evidence="1">Uncharacterized protein</fullName>
    </submittedName>
</protein>